<gene>
    <name evidence="3" type="ORF">H9717_03295</name>
</gene>
<feature type="domain" description="TFIIB-type" evidence="2">
    <location>
        <begin position="19"/>
        <end position="51"/>
    </location>
</feature>
<reference evidence="3" key="2">
    <citation type="submission" date="2021-04" db="EMBL/GenBank/DDBJ databases">
        <authorList>
            <person name="Gilroy R."/>
        </authorList>
    </citation>
    <scope>NUCLEOTIDE SEQUENCE</scope>
    <source>
        <strain evidence="3">CHK179-7159</strain>
    </source>
</reference>
<sequence length="327" mass="37076">MIFKCRNCGGNVVYDPELGKMHCPYCDGQDTQEQEAGKGSYVCANCGAPLETGEFGSAVRCGYCGSYTIVEERIEGAYLPRFILPFRIGKKRASACLDEQFKRRIFAPDSFLSEATLSRMEGSYVPFWLYDMAADCHYEGTGTRVRVWRSGDTEYTETSWFHVLRDMNVQFDRIPADASGQFPDEVMDLMEPYEYEGLSDFAPEYMSGFLGEVYNGPSAEYEKRAQEKARADAKSLLMQTVSGYSTIIPERESIDLKPQDAQYALLPVWRYQYRYRDRDYDCFVNGQTGKLAGELPLSVPCVFAYGGTFFICLTAVLMLVWAIFSIL</sequence>
<dbReference type="Proteomes" id="UP000886858">
    <property type="component" value="Unassembled WGS sequence"/>
</dbReference>
<keyword evidence="1" id="KW-0812">Transmembrane</keyword>
<dbReference type="Gene3D" id="2.20.28.30">
    <property type="entry name" value="RNA polymerase ii, chain L"/>
    <property type="match status" value="2"/>
</dbReference>
<protein>
    <recommendedName>
        <fullName evidence="2">TFIIB-type domain-containing protein</fullName>
    </recommendedName>
</protein>
<dbReference type="InterPro" id="IPR029040">
    <property type="entry name" value="RPABC4/Spt4"/>
</dbReference>
<evidence type="ECO:0000313" key="3">
    <source>
        <dbReference type="EMBL" id="HJA92134.1"/>
    </source>
</evidence>
<organism evidence="3 4">
    <name type="scientific">Candidatus Eisenbergiella merdipullorum</name>
    <dbReference type="NCBI Taxonomy" id="2838553"/>
    <lineage>
        <taxon>Bacteria</taxon>
        <taxon>Bacillati</taxon>
        <taxon>Bacillota</taxon>
        <taxon>Clostridia</taxon>
        <taxon>Lachnospirales</taxon>
        <taxon>Lachnospiraceae</taxon>
        <taxon>Eisenbergiella</taxon>
    </lineage>
</organism>
<proteinExistence type="predicted"/>
<name>A0A9D2I5N1_9FIRM</name>
<dbReference type="EMBL" id="DWYY01000038">
    <property type="protein sequence ID" value="HJA92134.1"/>
    <property type="molecule type" value="Genomic_DNA"/>
</dbReference>
<dbReference type="SUPFAM" id="SSF63393">
    <property type="entry name" value="RNA polymerase subunits"/>
    <property type="match status" value="1"/>
</dbReference>
<keyword evidence="1" id="KW-0472">Membrane</keyword>
<keyword evidence="1" id="KW-1133">Transmembrane helix</keyword>
<evidence type="ECO:0000256" key="1">
    <source>
        <dbReference type="SAM" id="Phobius"/>
    </source>
</evidence>
<dbReference type="InterPro" id="IPR013137">
    <property type="entry name" value="Znf_TFIIB"/>
</dbReference>
<evidence type="ECO:0000259" key="2">
    <source>
        <dbReference type="PROSITE" id="PS51134"/>
    </source>
</evidence>
<comment type="caution">
    <text evidence="3">The sequence shown here is derived from an EMBL/GenBank/DDBJ whole genome shotgun (WGS) entry which is preliminary data.</text>
</comment>
<accession>A0A9D2I5N1</accession>
<reference evidence="3" key="1">
    <citation type="journal article" date="2021" name="PeerJ">
        <title>Extensive microbial diversity within the chicken gut microbiome revealed by metagenomics and culture.</title>
        <authorList>
            <person name="Gilroy R."/>
            <person name="Ravi A."/>
            <person name="Getino M."/>
            <person name="Pursley I."/>
            <person name="Horton D.L."/>
            <person name="Alikhan N.F."/>
            <person name="Baker D."/>
            <person name="Gharbi K."/>
            <person name="Hall N."/>
            <person name="Watson M."/>
            <person name="Adriaenssens E.M."/>
            <person name="Foster-Nyarko E."/>
            <person name="Jarju S."/>
            <person name="Secka A."/>
            <person name="Antonio M."/>
            <person name="Oren A."/>
            <person name="Chaudhuri R.R."/>
            <person name="La Ragione R."/>
            <person name="Hildebrand F."/>
            <person name="Pallen M.J."/>
        </authorList>
    </citation>
    <scope>NUCLEOTIDE SEQUENCE</scope>
    <source>
        <strain evidence="3">CHK179-7159</strain>
    </source>
</reference>
<evidence type="ECO:0000313" key="4">
    <source>
        <dbReference type="Proteomes" id="UP000886858"/>
    </source>
</evidence>
<feature type="transmembrane region" description="Helical" evidence="1">
    <location>
        <begin position="302"/>
        <end position="324"/>
    </location>
</feature>
<dbReference type="AlphaFoldDB" id="A0A9D2I5N1"/>
<dbReference type="PROSITE" id="PS51134">
    <property type="entry name" value="ZF_TFIIB"/>
    <property type="match status" value="1"/>
</dbReference>